<keyword evidence="2" id="KW-1185">Reference proteome</keyword>
<evidence type="ECO:0000313" key="2">
    <source>
        <dbReference type="Proteomes" id="UP000244880"/>
    </source>
</evidence>
<dbReference type="Proteomes" id="UP000244880">
    <property type="component" value="Unassembled WGS sequence"/>
</dbReference>
<dbReference type="EMBL" id="OMOR01000001">
    <property type="protein sequence ID" value="SPH20644.1"/>
    <property type="molecule type" value="Genomic_DNA"/>
</dbReference>
<accession>A0A2R8BC45</accession>
<protein>
    <recommendedName>
        <fullName evidence="3">N-acetyltransferase domain-containing protein</fullName>
    </recommendedName>
</protein>
<sequence length="134" mass="15522">MIRAPFKEFQQIQFDEKRHNVLQLLATVQPPDQSNSAPSTELYDIRTATMPHDQGCLWLEVYSDETRVDRIGWAQFSGAKDACRCENIHVEMPYRRTGLATVMYDLAEEIFNVGAVPTNNLSWDADQFWKNREP</sequence>
<name>A0A2R8BC45_9RHOB</name>
<dbReference type="AlphaFoldDB" id="A0A2R8BC45"/>
<proteinExistence type="predicted"/>
<dbReference type="OrthoDB" id="9553798at2"/>
<evidence type="ECO:0000313" key="1">
    <source>
        <dbReference type="EMBL" id="SPH20644.1"/>
    </source>
</evidence>
<reference evidence="1 2" key="1">
    <citation type="submission" date="2018-03" db="EMBL/GenBank/DDBJ databases">
        <authorList>
            <person name="Keele B.F."/>
        </authorList>
    </citation>
    <scope>NUCLEOTIDE SEQUENCE [LARGE SCALE GENOMIC DNA]</scope>
    <source>
        <strain evidence="1 2">CECT 8599</strain>
    </source>
</reference>
<gene>
    <name evidence="1" type="ORF">ASD8599_01383</name>
</gene>
<organism evidence="1 2">
    <name type="scientific">Ascidiaceihabitans donghaensis</name>
    <dbReference type="NCBI Taxonomy" id="1510460"/>
    <lineage>
        <taxon>Bacteria</taxon>
        <taxon>Pseudomonadati</taxon>
        <taxon>Pseudomonadota</taxon>
        <taxon>Alphaproteobacteria</taxon>
        <taxon>Rhodobacterales</taxon>
        <taxon>Paracoccaceae</taxon>
        <taxon>Ascidiaceihabitans</taxon>
    </lineage>
</organism>
<dbReference type="RefSeq" id="WP_108827822.1">
    <property type="nucleotide sequence ID" value="NZ_OMOR01000001.1"/>
</dbReference>
<evidence type="ECO:0008006" key="3">
    <source>
        <dbReference type="Google" id="ProtNLM"/>
    </source>
</evidence>